<protein>
    <recommendedName>
        <fullName evidence="1">Alpha-D-phosphohexomutase alpha/beta/alpha domain-containing protein</fullName>
    </recommendedName>
</protein>
<dbReference type="InterPro" id="IPR016055">
    <property type="entry name" value="A-D-PHexomutase_a/b/a-I/II/III"/>
</dbReference>
<keyword evidence="3" id="KW-1185">Reference proteome</keyword>
<proteinExistence type="predicted"/>
<dbReference type="SUPFAM" id="SSF55957">
    <property type="entry name" value="Phosphoglucomutase, C-terminal domain"/>
    <property type="match status" value="1"/>
</dbReference>
<organism evidence="2 3">
    <name type="scientific">Zhongshania borealis</name>
    <dbReference type="NCBI Taxonomy" id="889488"/>
    <lineage>
        <taxon>Bacteria</taxon>
        <taxon>Pseudomonadati</taxon>
        <taxon>Pseudomonadota</taxon>
        <taxon>Gammaproteobacteria</taxon>
        <taxon>Cellvibrionales</taxon>
        <taxon>Spongiibacteraceae</taxon>
        <taxon>Zhongshania</taxon>
    </lineage>
</organism>
<comment type="caution">
    <text evidence="2">The sequence shown here is derived from an EMBL/GenBank/DDBJ whole genome shotgun (WGS) entry which is preliminary data.</text>
</comment>
<dbReference type="PANTHER" id="PTHR22573">
    <property type="entry name" value="PHOSPHOHEXOMUTASE FAMILY MEMBER"/>
    <property type="match status" value="1"/>
</dbReference>
<evidence type="ECO:0000313" key="2">
    <source>
        <dbReference type="EMBL" id="GAA4082085.1"/>
    </source>
</evidence>
<dbReference type="RefSeq" id="WP_344931625.1">
    <property type="nucleotide sequence ID" value="NZ_BAABDM010000001.1"/>
</dbReference>
<feature type="domain" description="Alpha-D-phosphohexomutase alpha/beta/alpha" evidence="1">
    <location>
        <begin position="29"/>
        <end position="145"/>
    </location>
</feature>
<dbReference type="Pfam" id="PF02880">
    <property type="entry name" value="PGM_PMM_III"/>
    <property type="match status" value="1"/>
</dbReference>
<dbReference type="InterPro" id="IPR036900">
    <property type="entry name" value="A-D-PHexomutase_C_sf"/>
</dbReference>
<dbReference type="PANTHER" id="PTHR22573:SF57">
    <property type="entry name" value="PHOSPHOGLUCOMUTASE"/>
    <property type="match status" value="1"/>
</dbReference>
<name>A0ABP7W668_9GAMM</name>
<dbReference type="EMBL" id="BAABDM010000001">
    <property type="protein sequence ID" value="GAA4082085.1"/>
    <property type="molecule type" value="Genomic_DNA"/>
</dbReference>
<dbReference type="Gene3D" id="3.40.120.10">
    <property type="entry name" value="Alpha-D-Glucose-1,6-Bisphosphate, subunit A, domain 3"/>
    <property type="match status" value="1"/>
</dbReference>
<evidence type="ECO:0000313" key="3">
    <source>
        <dbReference type="Proteomes" id="UP001500392"/>
    </source>
</evidence>
<dbReference type="Proteomes" id="UP001500392">
    <property type="component" value="Unassembled WGS sequence"/>
</dbReference>
<accession>A0ABP7W668</accession>
<sequence length="260" mass="28371">MMIDPLAGIISIACDADHDRHGIVTHGAPNHYLAVAIDYLFRHRADWLHSAAVGKTLVSSQLIDRVSASLKREVFDVPIRFKWFASGLFEGTLGVADEESAGATFLRRDGRAWTTDKDGFVPSLLSAEIPARAGRDPVALYSDLTREIAEPVAKIIQALAPPAQKRPLAKLSPDYVESVNLVGDKIQVVHNRAPANVADIDGIKVETYRAWFAARPSGFEDIYNMYAESFRGTDHLALVLEEPQVIADKALAMAAVRQGG</sequence>
<dbReference type="InterPro" id="IPR005846">
    <property type="entry name" value="A-D-PHexomutase_a/b/a-III"/>
</dbReference>
<gene>
    <name evidence="2" type="ORF">GCM10022414_00610</name>
</gene>
<dbReference type="InterPro" id="IPR045244">
    <property type="entry name" value="PGM"/>
</dbReference>
<reference evidence="3" key="1">
    <citation type="journal article" date="2019" name="Int. J. Syst. Evol. Microbiol.">
        <title>The Global Catalogue of Microorganisms (GCM) 10K type strain sequencing project: providing services to taxonomists for standard genome sequencing and annotation.</title>
        <authorList>
            <consortium name="The Broad Institute Genomics Platform"/>
            <consortium name="The Broad Institute Genome Sequencing Center for Infectious Disease"/>
            <person name="Wu L."/>
            <person name="Ma J."/>
        </authorList>
    </citation>
    <scope>NUCLEOTIDE SEQUENCE [LARGE SCALE GENOMIC DNA]</scope>
    <source>
        <strain evidence="3">JCM 17304</strain>
    </source>
</reference>
<dbReference type="Gene3D" id="3.30.310.50">
    <property type="entry name" value="Alpha-D-phosphohexomutase, C-terminal domain"/>
    <property type="match status" value="1"/>
</dbReference>
<dbReference type="SUPFAM" id="SSF53738">
    <property type="entry name" value="Phosphoglucomutase, first 3 domains"/>
    <property type="match status" value="1"/>
</dbReference>
<evidence type="ECO:0000259" key="1">
    <source>
        <dbReference type="Pfam" id="PF02880"/>
    </source>
</evidence>